<dbReference type="GO" id="GO:0052907">
    <property type="term" value="F:23S rRNA (adenine(1618)-N(6))-methyltransferase activity"/>
    <property type="evidence" value="ECO:0007669"/>
    <property type="project" value="UniProtKB-EC"/>
</dbReference>
<evidence type="ECO:0000256" key="4">
    <source>
        <dbReference type="ARBA" id="ARBA00022679"/>
    </source>
</evidence>
<dbReference type="InterPro" id="IPR016909">
    <property type="entry name" value="rRNA_lsu_MeTfrase_F"/>
</dbReference>
<organism evidence="6">
    <name type="scientific">mine drainage metagenome</name>
    <dbReference type="NCBI Taxonomy" id="410659"/>
    <lineage>
        <taxon>unclassified sequences</taxon>
        <taxon>metagenomes</taxon>
        <taxon>ecological metagenomes</taxon>
    </lineage>
</organism>
<dbReference type="EC" id="2.1.1.181" evidence="6"/>
<dbReference type="GO" id="GO:0005737">
    <property type="term" value="C:cytoplasm"/>
    <property type="evidence" value="ECO:0007669"/>
    <property type="project" value="InterPro"/>
</dbReference>
<dbReference type="SUPFAM" id="SSF53335">
    <property type="entry name" value="S-adenosyl-L-methionine-dependent methyltransferases"/>
    <property type="match status" value="1"/>
</dbReference>
<keyword evidence="4 6" id="KW-0808">Transferase</keyword>
<name>A0A1J5S444_9ZZZZ</name>
<gene>
    <name evidence="6" type="primary">rlmF_2</name>
    <name evidence="6" type="ORF">GALL_150580</name>
</gene>
<dbReference type="InterPro" id="IPR029063">
    <property type="entry name" value="SAM-dependent_MTases_sf"/>
</dbReference>
<proteinExistence type="inferred from homology"/>
<accession>A0A1J5S444</accession>
<evidence type="ECO:0000313" key="6">
    <source>
        <dbReference type="EMBL" id="OIR02850.1"/>
    </source>
</evidence>
<keyword evidence="1" id="KW-0963">Cytoplasm</keyword>
<sequence>MIMSIQKITTEKSILHTRNKHRNRYDFELLIQINPELAKFVKLNAYQDSSIDFSNADAVKALNQALLKQYYAIEYWDIPSQYLCPPIPGRADYLHYIADLLAGINNGIIPRGNNIQLLDIGVGANAIYPIIGQREYGWSFVGADIASAAIANAQHILNANTGLSETIALRLQASSLAIFNGIVKNDEHFDVTLCNPPFHASLADANAGSHRKWQNLKNIKSKNQAQNKTPVLNFGGQAAELYCTGGEEAFVGRMINESKLFANQCLWFTTLISKAENLPSIYRTLKKVGALEVKTIAMAQGQKKSRIVAWTFFNHLQQNEWRSHYWHTTD</sequence>
<dbReference type="NCBIfam" id="NF008725">
    <property type="entry name" value="PRK11727.1"/>
    <property type="match status" value="1"/>
</dbReference>
<keyword evidence="2" id="KW-0698">rRNA processing</keyword>
<dbReference type="PANTHER" id="PTHR13393">
    <property type="entry name" value="SAM-DEPENDENT METHYLTRANSFERASE"/>
    <property type="match status" value="1"/>
</dbReference>
<dbReference type="InterPro" id="IPR010286">
    <property type="entry name" value="METTL16/RlmF"/>
</dbReference>
<reference evidence="6" key="1">
    <citation type="submission" date="2016-10" db="EMBL/GenBank/DDBJ databases">
        <title>Sequence of Gallionella enrichment culture.</title>
        <authorList>
            <person name="Poehlein A."/>
            <person name="Muehling M."/>
            <person name="Daniel R."/>
        </authorList>
    </citation>
    <scope>NUCLEOTIDE SEQUENCE</scope>
</reference>
<dbReference type="Pfam" id="PF05971">
    <property type="entry name" value="Methyltransf_10"/>
    <property type="match status" value="1"/>
</dbReference>
<evidence type="ECO:0000256" key="2">
    <source>
        <dbReference type="ARBA" id="ARBA00022552"/>
    </source>
</evidence>
<dbReference type="CDD" id="cd02440">
    <property type="entry name" value="AdoMet_MTases"/>
    <property type="match status" value="1"/>
</dbReference>
<dbReference type="PIRSF" id="PIRSF029038">
    <property type="entry name" value="Mtase_YbiN_prd"/>
    <property type="match status" value="1"/>
</dbReference>
<evidence type="ECO:0000256" key="1">
    <source>
        <dbReference type="ARBA" id="ARBA00022490"/>
    </source>
</evidence>
<keyword evidence="3 6" id="KW-0489">Methyltransferase</keyword>
<protein>
    <submittedName>
        <fullName evidence="6">Ribosomal RNA large subunit methyltransferase F</fullName>
        <ecNumber evidence="6">2.1.1.181</ecNumber>
    </submittedName>
</protein>
<dbReference type="EMBL" id="MLJW01000071">
    <property type="protein sequence ID" value="OIR02850.1"/>
    <property type="molecule type" value="Genomic_DNA"/>
</dbReference>
<dbReference type="GO" id="GO:0070475">
    <property type="term" value="P:rRNA base methylation"/>
    <property type="evidence" value="ECO:0007669"/>
    <property type="project" value="TreeGrafter"/>
</dbReference>
<evidence type="ECO:0000256" key="3">
    <source>
        <dbReference type="ARBA" id="ARBA00022603"/>
    </source>
</evidence>
<dbReference type="PANTHER" id="PTHR13393:SF0">
    <property type="entry name" value="RNA N6-ADENOSINE-METHYLTRANSFERASE METTL16"/>
    <property type="match status" value="1"/>
</dbReference>
<keyword evidence="5" id="KW-0949">S-adenosyl-L-methionine</keyword>
<dbReference type="Gene3D" id="3.40.50.150">
    <property type="entry name" value="Vaccinia Virus protein VP39"/>
    <property type="match status" value="1"/>
</dbReference>
<evidence type="ECO:0000256" key="5">
    <source>
        <dbReference type="ARBA" id="ARBA00022691"/>
    </source>
</evidence>
<comment type="caution">
    <text evidence="6">The sequence shown here is derived from an EMBL/GenBank/DDBJ whole genome shotgun (WGS) entry which is preliminary data.</text>
</comment>
<dbReference type="AlphaFoldDB" id="A0A1J5S444"/>
<dbReference type="HAMAP" id="MF_01848">
    <property type="entry name" value="23SrRNA_methyltr_F"/>
    <property type="match status" value="1"/>
</dbReference>